<feature type="compositionally biased region" description="Polar residues" evidence="1">
    <location>
        <begin position="79"/>
        <end position="95"/>
    </location>
</feature>
<dbReference type="EMBL" id="CAEKKB010000006">
    <property type="protein sequence ID" value="CAB4312999.1"/>
    <property type="molecule type" value="Genomic_DNA"/>
</dbReference>
<evidence type="ECO:0000313" key="2">
    <source>
        <dbReference type="EMBL" id="CAB4312999.1"/>
    </source>
</evidence>
<protein>
    <submittedName>
        <fullName evidence="2">Uncharacterized protein</fullName>
    </submittedName>
</protein>
<accession>A0A6J5XH31</accession>
<organism evidence="2 3">
    <name type="scientific">Prunus armeniaca</name>
    <name type="common">Apricot</name>
    <name type="synonym">Armeniaca vulgaris</name>
    <dbReference type="NCBI Taxonomy" id="36596"/>
    <lineage>
        <taxon>Eukaryota</taxon>
        <taxon>Viridiplantae</taxon>
        <taxon>Streptophyta</taxon>
        <taxon>Embryophyta</taxon>
        <taxon>Tracheophyta</taxon>
        <taxon>Spermatophyta</taxon>
        <taxon>Magnoliopsida</taxon>
        <taxon>eudicotyledons</taxon>
        <taxon>Gunneridae</taxon>
        <taxon>Pentapetalae</taxon>
        <taxon>rosids</taxon>
        <taxon>fabids</taxon>
        <taxon>Rosales</taxon>
        <taxon>Rosaceae</taxon>
        <taxon>Amygdaloideae</taxon>
        <taxon>Amygdaleae</taxon>
        <taxon>Prunus</taxon>
    </lineage>
</organism>
<feature type="compositionally biased region" description="Basic and acidic residues" evidence="1">
    <location>
        <begin position="65"/>
        <end position="75"/>
    </location>
</feature>
<gene>
    <name evidence="2" type="ORF">ORAREDHAP_LOCUS35757</name>
</gene>
<dbReference type="AlphaFoldDB" id="A0A6J5XH31"/>
<sequence length="141" mass="15697">MQVSINKLETQVGQLATIVHDRVYGTFPSQPEINPRNSKHAKAIRTLQSGKSYGPQENGAPNAGHAEDHVKKSGEDVDITSNKPKIVLPTSSITATAKKPKEESYTPSLPFPHRVHKQRKDQHTFDILVIFKKVQINILLL</sequence>
<feature type="region of interest" description="Disordered" evidence="1">
    <location>
        <begin position="50"/>
        <end position="117"/>
    </location>
</feature>
<evidence type="ECO:0000313" key="3">
    <source>
        <dbReference type="Proteomes" id="UP000507245"/>
    </source>
</evidence>
<dbReference type="Proteomes" id="UP000507245">
    <property type="component" value="Unassembled WGS sequence"/>
</dbReference>
<reference evidence="3" key="1">
    <citation type="journal article" date="2020" name="Genome Biol.">
        <title>Gamete binning: chromosome-level and haplotype-resolved genome assembly enabled by high-throughput single-cell sequencing of gamete genomes.</title>
        <authorList>
            <person name="Campoy J.A."/>
            <person name="Sun H."/>
            <person name="Goel M."/>
            <person name="Jiao W.-B."/>
            <person name="Folz-Donahue K."/>
            <person name="Wang N."/>
            <person name="Rubio M."/>
            <person name="Liu C."/>
            <person name="Kukat C."/>
            <person name="Ruiz D."/>
            <person name="Huettel B."/>
            <person name="Schneeberger K."/>
        </authorList>
    </citation>
    <scope>NUCLEOTIDE SEQUENCE [LARGE SCALE GENOMIC DNA]</scope>
    <source>
        <strain evidence="3">cv. Rojo Pasion</strain>
    </source>
</reference>
<name>A0A6J5XH31_PRUAR</name>
<dbReference type="OrthoDB" id="1746799at2759"/>
<evidence type="ECO:0000256" key="1">
    <source>
        <dbReference type="SAM" id="MobiDB-lite"/>
    </source>
</evidence>
<proteinExistence type="predicted"/>
<keyword evidence="3" id="KW-1185">Reference proteome</keyword>